<dbReference type="Gene3D" id="3.40.190.150">
    <property type="entry name" value="Bordetella uptake gene, domain 1"/>
    <property type="match status" value="1"/>
</dbReference>
<dbReference type="Gene3D" id="3.40.190.10">
    <property type="entry name" value="Periplasmic binding protein-like II"/>
    <property type="match status" value="1"/>
</dbReference>
<dbReference type="InterPro" id="IPR005064">
    <property type="entry name" value="BUG"/>
</dbReference>
<accession>A0A1I4ES01</accession>
<evidence type="ECO:0000313" key="3">
    <source>
        <dbReference type="EMBL" id="SFL08502.1"/>
    </source>
</evidence>
<evidence type="ECO:0000256" key="2">
    <source>
        <dbReference type="SAM" id="SignalP"/>
    </source>
</evidence>
<keyword evidence="4" id="KW-1185">Reference proteome</keyword>
<keyword evidence="2" id="KW-0732">Signal</keyword>
<protein>
    <submittedName>
        <fullName evidence="3">Tripartite-type tricarboxylate transporter, receptor component TctC</fullName>
    </submittedName>
</protein>
<reference evidence="3 4" key="1">
    <citation type="submission" date="2016-10" db="EMBL/GenBank/DDBJ databases">
        <authorList>
            <person name="de Groot N.N."/>
        </authorList>
    </citation>
    <scope>NUCLEOTIDE SEQUENCE [LARGE SCALE GENOMIC DNA]</scope>
    <source>
        <strain evidence="3 4">DSM 19981</strain>
    </source>
</reference>
<feature type="signal peptide" evidence="2">
    <location>
        <begin position="1"/>
        <end position="17"/>
    </location>
</feature>
<dbReference type="RefSeq" id="WP_092963075.1">
    <property type="nucleotide sequence ID" value="NZ_FOSQ01000018.1"/>
</dbReference>
<gene>
    <name evidence="3" type="ORF">SAMN02745775_11866</name>
</gene>
<keyword evidence="3" id="KW-0675">Receptor</keyword>
<dbReference type="PIRSF" id="PIRSF017082">
    <property type="entry name" value="YflP"/>
    <property type="match status" value="1"/>
</dbReference>
<comment type="similarity">
    <text evidence="1">Belongs to the UPF0065 (bug) family.</text>
</comment>
<dbReference type="Proteomes" id="UP000199473">
    <property type="component" value="Unassembled WGS sequence"/>
</dbReference>
<sequence>MRALLALFLVIPGLALAQSGPAIRMIVPFAPGGASDVTARIVAPPLSAALGRTIVVENRPGAGGMLGAEAMARAAPDGNTIGISNTSPHGIVPLAAANPPYDSDRDFTHMAMVAETPTVLLVPAASPYRTLADFLAAAKTRSQGLSFASTGVGSLQHLQGEMLGSLTGARLVHVPYRGTGPALQDLIGGTVDSLLTPLAGTTGAITGGQARALAVSSTDAFAPLPGVPTYASLGFPALSATSWTGVSGPRGMDPAFVARVNAAMARIVAEPDTVQRLEAAGLYPPARALTAAEFQAVVADFARIWAPVVKAAGVQQN</sequence>
<dbReference type="InterPro" id="IPR042100">
    <property type="entry name" value="Bug_dom1"/>
</dbReference>
<dbReference type="CDD" id="cd07012">
    <property type="entry name" value="PBP2_Bug_TTT"/>
    <property type="match status" value="1"/>
</dbReference>
<proteinExistence type="inferred from homology"/>
<dbReference type="EMBL" id="FOSQ01000018">
    <property type="protein sequence ID" value="SFL08502.1"/>
    <property type="molecule type" value="Genomic_DNA"/>
</dbReference>
<name>A0A1I4ES01_9PROT</name>
<organism evidence="3 4">
    <name type="scientific">Falsiroseomonas stagni DSM 19981</name>
    <dbReference type="NCBI Taxonomy" id="1123062"/>
    <lineage>
        <taxon>Bacteria</taxon>
        <taxon>Pseudomonadati</taxon>
        <taxon>Pseudomonadota</taxon>
        <taxon>Alphaproteobacteria</taxon>
        <taxon>Acetobacterales</taxon>
        <taxon>Roseomonadaceae</taxon>
        <taxon>Falsiroseomonas</taxon>
    </lineage>
</organism>
<dbReference type="STRING" id="1123062.SAMN02745775_11866"/>
<feature type="chain" id="PRO_5011716431" evidence="2">
    <location>
        <begin position="18"/>
        <end position="317"/>
    </location>
</feature>
<dbReference type="OrthoDB" id="7255740at2"/>
<dbReference type="PANTHER" id="PTHR42928">
    <property type="entry name" value="TRICARBOXYLATE-BINDING PROTEIN"/>
    <property type="match status" value="1"/>
</dbReference>
<evidence type="ECO:0000313" key="4">
    <source>
        <dbReference type="Proteomes" id="UP000199473"/>
    </source>
</evidence>
<dbReference type="SUPFAM" id="SSF53850">
    <property type="entry name" value="Periplasmic binding protein-like II"/>
    <property type="match status" value="1"/>
</dbReference>
<dbReference type="AlphaFoldDB" id="A0A1I4ES01"/>
<dbReference type="PANTHER" id="PTHR42928:SF5">
    <property type="entry name" value="BLR1237 PROTEIN"/>
    <property type="match status" value="1"/>
</dbReference>
<dbReference type="Pfam" id="PF03401">
    <property type="entry name" value="TctC"/>
    <property type="match status" value="1"/>
</dbReference>
<evidence type="ECO:0000256" key="1">
    <source>
        <dbReference type="ARBA" id="ARBA00006987"/>
    </source>
</evidence>